<organism evidence="4 5">
    <name type="scientific">Forsythia ovata</name>
    <dbReference type="NCBI Taxonomy" id="205694"/>
    <lineage>
        <taxon>Eukaryota</taxon>
        <taxon>Viridiplantae</taxon>
        <taxon>Streptophyta</taxon>
        <taxon>Embryophyta</taxon>
        <taxon>Tracheophyta</taxon>
        <taxon>Spermatophyta</taxon>
        <taxon>Magnoliopsida</taxon>
        <taxon>eudicotyledons</taxon>
        <taxon>Gunneridae</taxon>
        <taxon>Pentapetalae</taxon>
        <taxon>asterids</taxon>
        <taxon>lamiids</taxon>
        <taxon>Lamiales</taxon>
        <taxon>Oleaceae</taxon>
        <taxon>Forsythieae</taxon>
        <taxon>Forsythia</taxon>
    </lineage>
</organism>
<keyword evidence="2" id="KW-0804">Transcription</keyword>
<comment type="similarity">
    <text evidence="3">Belongs to the GRAS family.</text>
</comment>
<name>A0ABD1WBS7_9LAMI</name>
<dbReference type="EMBL" id="JBFOLJ010000004">
    <property type="protein sequence ID" value="KAL2547107.1"/>
    <property type="molecule type" value="Genomic_DNA"/>
</dbReference>
<evidence type="ECO:0000313" key="4">
    <source>
        <dbReference type="EMBL" id="KAL2547107.1"/>
    </source>
</evidence>
<comment type="caution">
    <text evidence="3">Lacks conserved residue(s) required for the propagation of feature annotation.</text>
</comment>
<keyword evidence="5" id="KW-1185">Reference proteome</keyword>
<accession>A0ABD1WBS7</accession>
<evidence type="ECO:0000256" key="2">
    <source>
        <dbReference type="ARBA" id="ARBA00023163"/>
    </source>
</evidence>
<feature type="region of interest" description="SAW" evidence="3">
    <location>
        <begin position="406"/>
        <end position="482"/>
    </location>
</feature>
<dbReference type="PANTHER" id="PTHR31636">
    <property type="entry name" value="OSJNBA0084A10.13 PROTEIN-RELATED"/>
    <property type="match status" value="1"/>
</dbReference>
<comment type="caution">
    <text evidence="4">The sequence shown here is derived from an EMBL/GenBank/DDBJ whole genome shotgun (WGS) entry which is preliminary data.</text>
</comment>
<evidence type="ECO:0000256" key="1">
    <source>
        <dbReference type="ARBA" id="ARBA00023015"/>
    </source>
</evidence>
<dbReference type="InterPro" id="IPR005202">
    <property type="entry name" value="TF_GRAS"/>
</dbReference>
<proteinExistence type="inferred from homology"/>
<keyword evidence="1" id="KW-0805">Transcription regulation</keyword>
<dbReference type="AlphaFoldDB" id="A0ABD1WBS7"/>
<protein>
    <submittedName>
        <fullName evidence="4">DELLA protein RGL1</fullName>
    </submittedName>
</protein>
<evidence type="ECO:0000313" key="5">
    <source>
        <dbReference type="Proteomes" id="UP001604277"/>
    </source>
</evidence>
<sequence length="492" mass="56161">MAFQFEGSKKKDKNATKISYLVETKKDQNPCFPQASFEILSKYQSQVKRLNAEKSNEPSAPQTTNGTLTFSSNPVASAVCIMKVARMRLQEDCYWYSINPFKSQSGISEENSKDIELGLILLIAAEKFSIQQFDTAEKLLRQCVLFASPCDSPIRRVVTYFAEDLRERIDQERGRIDLERKLVDFEESLGMFQSVFLSCEQKLPLTQISQFTGMQAILDSVALARKIHLVDFRIRSGSHWIILMQGLASRKDCPVELLKITAVGTSKNRLERTGKMLSSFAESLNLPFLFKTVISEMNDLKEGFFEVEAEEMVAVYLFLNLCATLAWPNYLERFVGFVKKLNPCVIVVVEMEANTNTPIFMDRFYEAIFLACAIFDLLDACLKEDSMFRKIVEETFFRVMISSTITGEGEGKIQLFAKIDYWREFFARFDLVEAELSQSSLYQANLMLKTSPCWSSVTLDMNGKSLILGWNETPILSLSVWKFKHESEIATI</sequence>
<dbReference type="Pfam" id="PF03514">
    <property type="entry name" value="GRAS"/>
    <property type="match status" value="1"/>
</dbReference>
<evidence type="ECO:0000256" key="3">
    <source>
        <dbReference type="PROSITE-ProRule" id="PRU01191"/>
    </source>
</evidence>
<reference evidence="5" key="1">
    <citation type="submission" date="2024-07" db="EMBL/GenBank/DDBJ databases">
        <title>Two chromosome-level genome assemblies of Korean endemic species Abeliophyllum distichum and Forsythia ovata (Oleaceae).</title>
        <authorList>
            <person name="Jang H."/>
        </authorList>
    </citation>
    <scope>NUCLEOTIDE SEQUENCE [LARGE SCALE GENOMIC DNA]</scope>
</reference>
<dbReference type="PROSITE" id="PS50985">
    <property type="entry name" value="GRAS"/>
    <property type="match status" value="1"/>
</dbReference>
<gene>
    <name evidence="4" type="ORF">Fot_16340</name>
</gene>
<feature type="region of interest" description="Leucine repeat II (LRII)" evidence="3">
    <location>
        <begin position="272"/>
        <end position="304"/>
    </location>
</feature>
<dbReference type="Proteomes" id="UP001604277">
    <property type="component" value="Unassembled WGS sequence"/>
</dbReference>